<dbReference type="Pfam" id="PF00206">
    <property type="entry name" value="Lyase_1"/>
    <property type="match status" value="1"/>
</dbReference>
<organism evidence="4 5">
    <name type="scientific">Bifidobacterium tibiigranuli</name>
    <dbReference type="NCBI Taxonomy" id="2172043"/>
    <lineage>
        <taxon>Bacteria</taxon>
        <taxon>Bacillati</taxon>
        <taxon>Actinomycetota</taxon>
        <taxon>Actinomycetes</taxon>
        <taxon>Bifidobacteriales</taxon>
        <taxon>Bifidobacteriaceae</taxon>
        <taxon>Bifidobacterium</taxon>
    </lineage>
</organism>
<dbReference type="InterPro" id="IPR018951">
    <property type="entry name" value="Fumarase_C_C"/>
</dbReference>
<sequence length="518" mass="55581">MSYQPTSTTETLGAHKAAQAIVQSSTQPTVQTQLVSASTADAPQTQRLTRREHDCIGELDVPTDAYWGIHTLRATRNFTVSGRPDAGHPQLVKAYATVKRACAQANAQLGLLDEGKARLIVAACLEIEGGALAGQFPIDQLQGGAGTSLNMNTNEVVANRALELGGHAKGDYTFIHPNDDVNKSQSTNDTYPAAAKLALISEIKPLAIACKTLAKSFHDLADRHINDVTIGRTQLQDAVPMTFGQEFHAFASFLKSDWLTLESLIPQLSELNLGATAVGTGICADLHFRQTATARLAEDTGLPITAAPDPISATTDMSMYITLSGALKNLAVHLKKAADDLRLLNSGPRDGFNELDVPARQAGSSIMPGKINPVIPECVDQCCFRIFGMDTTVTWASSEAQLQLNAFDPVIVHSLLDGMELLDNAMHMFKANCVDGITINVAAGLLHAQSSPSISASLNASIGYERAAQIAQEAMREHTTVRQIAGERTQLPDAELDDLLDPIALSRRLGQTCRERRQ</sequence>
<dbReference type="InterPro" id="IPR051546">
    <property type="entry name" value="Aspartate_Ammonia-Lyase"/>
</dbReference>
<dbReference type="OrthoDB" id="9802809at2"/>
<evidence type="ECO:0000259" key="2">
    <source>
        <dbReference type="Pfam" id="PF00206"/>
    </source>
</evidence>
<dbReference type="InterPro" id="IPR008948">
    <property type="entry name" value="L-Aspartase-like"/>
</dbReference>
<dbReference type="GO" id="GO:0006099">
    <property type="term" value="P:tricarboxylic acid cycle"/>
    <property type="evidence" value="ECO:0007669"/>
    <property type="project" value="InterPro"/>
</dbReference>
<comment type="caution">
    <text evidence="4">The sequence shown here is derived from an EMBL/GenBank/DDBJ whole genome shotgun (WGS) entry which is preliminary data.</text>
</comment>
<dbReference type="InterPro" id="IPR022761">
    <property type="entry name" value="Fumarate_lyase_N"/>
</dbReference>
<dbReference type="Gene3D" id="1.20.200.10">
    <property type="entry name" value="Fumarase/aspartase (Central domain)"/>
    <property type="match status" value="1"/>
</dbReference>
<dbReference type="AlphaFoldDB" id="A0A5N6S0U9"/>
<dbReference type="Pfam" id="PF10415">
    <property type="entry name" value="FumaraseC_C"/>
    <property type="match status" value="1"/>
</dbReference>
<protein>
    <submittedName>
        <fullName evidence="4">Aspartate ammonia-lyase</fullName>
    </submittedName>
</protein>
<feature type="domain" description="Fumarase C C-terminal" evidence="3">
    <location>
        <begin position="457"/>
        <end position="505"/>
    </location>
</feature>
<dbReference type="PANTHER" id="PTHR42696">
    <property type="entry name" value="ASPARTATE AMMONIA-LYASE"/>
    <property type="match status" value="1"/>
</dbReference>
<dbReference type="InterPro" id="IPR000362">
    <property type="entry name" value="Fumarate_lyase_fam"/>
</dbReference>
<name>A0A5N6S0U9_9BIFI</name>
<dbReference type="PROSITE" id="PS00163">
    <property type="entry name" value="FUMARATE_LYASES"/>
    <property type="match status" value="1"/>
</dbReference>
<feature type="domain" description="Fumarate lyase N-terminal" evidence="2">
    <location>
        <begin position="57"/>
        <end position="388"/>
    </location>
</feature>
<dbReference type="PANTHER" id="PTHR42696:SF2">
    <property type="entry name" value="ASPARTATE AMMONIA-LYASE"/>
    <property type="match status" value="1"/>
</dbReference>
<evidence type="ECO:0000313" key="4">
    <source>
        <dbReference type="EMBL" id="KAE8128062.1"/>
    </source>
</evidence>
<dbReference type="InterPro" id="IPR020557">
    <property type="entry name" value="Fumarate_lyase_CS"/>
</dbReference>
<dbReference type="PRINTS" id="PR00149">
    <property type="entry name" value="FUMRATELYASE"/>
</dbReference>
<dbReference type="Proteomes" id="UP000325415">
    <property type="component" value="Unassembled WGS sequence"/>
</dbReference>
<dbReference type="Gene3D" id="1.10.40.30">
    <property type="entry name" value="Fumarase/aspartase (C-terminal domain)"/>
    <property type="match status" value="1"/>
</dbReference>
<reference evidence="4 5" key="1">
    <citation type="submission" date="2018-04" db="EMBL/GenBank/DDBJ databases">
        <authorList>
            <person name="Eckel V.P."/>
            <person name="Vogel R.F."/>
        </authorList>
    </citation>
    <scope>NUCLEOTIDE SEQUENCE [LARGE SCALE GENOMIC DNA]</scope>
    <source>
        <strain evidence="5">TMW 2.1764</strain>
    </source>
</reference>
<proteinExistence type="predicted"/>
<evidence type="ECO:0000256" key="1">
    <source>
        <dbReference type="ARBA" id="ARBA00023239"/>
    </source>
</evidence>
<gene>
    <name evidence="4" type="ORF">DDE84_06635</name>
</gene>
<dbReference type="FunFam" id="1.20.200.10:FF:000001">
    <property type="entry name" value="Fumarate hydratase, mitochondrial"/>
    <property type="match status" value="1"/>
</dbReference>
<keyword evidence="1 4" id="KW-0456">Lyase</keyword>
<evidence type="ECO:0000259" key="3">
    <source>
        <dbReference type="Pfam" id="PF10415"/>
    </source>
</evidence>
<dbReference type="SUPFAM" id="SSF48557">
    <property type="entry name" value="L-aspartase-like"/>
    <property type="match status" value="1"/>
</dbReference>
<accession>A0A5N6S0U9</accession>
<dbReference type="EMBL" id="QDAG01000006">
    <property type="protein sequence ID" value="KAE8128062.1"/>
    <property type="molecule type" value="Genomic_DNA"/>
</dbReference>
<dbReference type="GO" id="GO:0005829">
    <property type="term" value="C:cytosol"/>
    <property type="evidence" value="ECO:0007669"/>
    <property type="project" value="TreeGrafter"/>
</dbReference>
<dbReference type="GO" id="GO:0006531">
    <property type="term" value="P:aspartate metabolic process"/>
    <property type="evidence" value="ECO:0007669"/>
    <property type="project" value="TreeGrafter"/>
</dbReference>
<dbReference type="NCBIfam" id="NF008909">
    <property type="entry name" value="PRK12273.1"/>
    <property type="match status" value="1"/>
</dbReference>
<dbReference type="FunFam" id="1.10.275.10:FF:000001">
    <property type="entry name" value="Fumarate hydratase, mitochondrial"/>
    <property type="match status" value="1"/>
</dbReference>
<evidence type="ECO:0000313" key="5">
    <source>
        <dbReference type="Proteomes" id="UP000325415"/>
    </source>
</evidence>
<dbReference type="Gene3D" id="1.10.275.10">
    <property type="entry name" value="Fumarase/aspartase (N-terminal domain)"/>
    <property type="match status" value="1"/>
</dbReference>
<keyword evidence="5" id="KW-1185">Reference proteome</keyword>
<dbReference type="InterPro" id="IPR024083">
    <property type="entry name" value="Fumarase/histidase_N"/>
</dbReference>
<dbReference type="GO" id="GO:0008797">
    <property type="term" value="F:aspartate ammonia-lyase activity"/>
    <property type="evidence" value="ECO:0007669"/>
    <property type="project" value="TreeGrafter"/>
</dbReference>